<proteinExistence type="predicted"/>
<dbReference type="HOGENOM" id="CLU_2887882_0_0_1"/>
<feature type="region of interest" description="Disordered" evidence="1">
    <location>
        <begin position="1"/>
        <end position="28"/>
    </location>
</feature>
<dbReference type="InParanoid" id="E3M8T9"/>
<dbReference type="Proteomes" id="UP000008281">
    <property type="component" value="Unassembled WGS sequence"/>
</dbReference>
<name>E3M8T9_CAERE</name>
<evidence type="ECO:0000313" key="3">
    <source>
        <dbReference type="Proteomes" id="UP000008281"/>
    </source>
</evidence>
<dbReference type="EMBL" id="DS268429">
    <property type="protein sequence ID" value="EFO95814.1"/>
    <property type="molecule type" value="Genomic_DNA"/>
</dbReference>
<reference evidence="2" key="1">
    <citation type="submission" date="2007-07" db="EMBL/GenBank/DDBJ databases">
        <title>PCAP assembly of the Caenorhabditis remanei genome.</title>
        <authorList>
            <consortium name="The Caenorhabditis remanei Sequencing Consortium"/>
            <person name="Wilson R.K."/>
        </authorList>
    </citation>
    <scope>NUCLEOTIDE SEQUENCE [LARGE SCALE GENOMIC DNA]</scope>
    <source>
        <strain evidence="2">PB4641</strain>
    </source>
</reference>
<dbReference type="OrthoDB" id="10606867at2759"/>
<dbReference type="STRING" id="31234.E3M8T9"/>
<gene>
    <name evidence="2" type="ORF">CRE_14017</name>
</gene>
<organism evidence="3">
    <name type="scientific">Caenorhabditis remanei</name>
    <name type="common">Caenorhabditis vulgaris</name>
    <dbReference type="NCBI Taxonomy" id="31234"/>
    <lineage>
        <taxon>Eukaryota</taxon>
        <taxon>Metazoa</taxon>
        <taxon>Ecdysozoa</taxon>
        <taxon>Nematoda</taxon>
        <taxon>Chromadorea</taxon>
        <taxon>Rhabditida</taxon>
        <taxon>Rhabditina</taxon>
        <taxon>Rhabditomorpha</taxon>
        <taxon>Rhabditoidea</taxon>
        <taxon>Rhabditidae</taxon>
        <taxon>Peloderinae</taxon>
        <taxon>Caenorhabditis</taxon>
    </lineage>
</organism>
<accession>E3M8T9</accession>
<evidence type="ECO:0000256" key="1">
    <source>
        <dbReference type="SAM" id="MobiDB-lite"/>
    </source>
</evidence>
<keyword evidence="3" id="KW-1185">Reference proteome</keyword>
<sequence length="63" mass="7382">MIPILMNLNPGDSGKRGHQKPRPPIAQEPVEEKCPTNWLTFDRPQGKWCVKIIHHTENWCMYL</sequence>
<dbReference type="AlphaFoldDB" id="E3M8T9"/>
<protein>
    <submittedName>
        <fullName evidence="2">Uncharacterized protein</fullName>
    </submittedName>
</protein>
<evidence type="ECO:0000313" key="2">
    <source>
        <dbReference type="EMBL" id="EFO95814.1"/>
    </source>
</evidence>